<dbReference type="GO" id="GO:0005737">
    <property type="term" value="C:cytoplasm"/>
    <property type="evidence" value="ECO:0007669"/>
    <property type="project" value="UniProtKB-UniRule"/>
</dbReference>
<dbReference type="AlphaFoldDB" id="A0AAX3BAH1"/>
<dbReference type="GO" id="GO:0004418">
    <property type="term" value="F:hydroxymethylbilane synthase activity"/>
    <property type="evidence" value="ECO:0007669"/>
    <property type="project" value="UniProtKB-UniRule"/>
</dbReference>
<feature type="domain" description="Porphobilinogen deaminase N-terminal" evidence="13">
    <location>
        <begin position="4"/>
        <end position="206"/>
    </location>
</feature>
<keyword evidence="6" id="KW-0949">S-adenosyl-L-methionine</keyword>
<keyword evidence="16" id="KW-1185">Reference proteome</keyword>
<dbReference type="PRINTS" id="PR00151">
    <property type="entry name" value="PORPHBDMNASE"/>
</dbReference>
<dbReference type="Gene3D" id="3.40.50.10090">
    <property type="match status" value="2"/>
</dbReference>
<dbReference type="PANTHER" id="PTHR45790:SF3">
    <property type="entry name" value="S-ADENOSYL-L-METHIONINE-DEPENDENT UROPORPHYRINOGEN III METHYLTRANSFERASE, CHLOROPLASTIC"/>
    <property type="match status" value="1"/>
</dbReference>
<evidence type="ECO:0000259" key="14">
    <source>
        <dbReference type="Pfam" id="PF02602"/>
    </source>
</evidence>
<dbReference type="InterPro" id="IPR036108">
    <property type="entry name" value="4pyrrol_syn_uPrphyn_synt_sf"/>
</dbReference>
<dbReference type="RefSeq" id="WP_271434348.1">
    <property type="nucleotide sequence ID" value="NZ_CP073355.1"/>
</dbReference>
<accession>A0AAX3BAH1</accession>
<dbReference type="SUPFAM" id="SSF53790">
    <property type="entry name" value="Tetrapyrrole methylase"/>
    <property type="match status" value="1"/>
</dbReference>
<dbReference type="CDD" id="cd06578">
    <property type="entry name" value="HemD"/>
    <property type="match status" value="1"/>
</dbReference>
<dbReference type="Gene3D" id="3.40.1010.10">
    <property type="entry name" value="Cobalt-precorrin-4 Transmethylase, Domain 1"/>
    <property type="match status" value="1"/>
</dbReference>
<evidence type="ECO:0000256" key="10">
    <source>
        <dbReference type="NCBIfam" id="TIGR00212"/>
    </source>
</evidence>
<feature type="domain" description="Tetrapyrrole biosynthesis uroporphyrinogen III synthase" evidence="14">
    <location>
        <begin position="464"/>
        <end position="637"/>
    </location>
</feature>
<evidence type="ECO:0000259" key="13">
    <source>
        <dbReference type="Pfam" id="PF01379"/>
    </source>
</evidence>
<dbReference type="InterPro" id="IPR003754">
    <property type="entry name" value="4pyrrol_synth_uPrphyn_synth"/>
</dbReference>
<dbReference type="InterPro" id="IPR050161">
    <property type="entry name" value="Siro_Cobalamin_biosynth"/>
</dbReference>
<evidence type="ECO:0000256" key="3">
    <source>
        <dbReference type="ARBA" id="ARBA00005879"/>
    </source>
</evidence>
<dbReference type="InterPro" id="IPR022417">
    <property type="entry name" value="Porphobilin_deaminase_N"/>
</dbReference>
<evidence type="ECO:0000256" key="4">
    <source>
        <dbReference type="ARBA" id="ARBA00022603"/>
    </source>
</evidence>
<dbReference type="Pfam" id="PF00590">
    <property type="entry name" value="TP_methylase"/>
    <property type="match status" value="1"/>
</dbReference>
<evidence type="ECO:0000259" key="12">
    <source>
        <dbReference type="Pfam" id="PF00590"/>
    </source>
</evidence>
<evidence type="ECO:0000256" key="6">
    <source>
        <dbReference type="ARBA" id="ARBA00022691"/>
    </source>
</evidence>
<gene>
    <name evidence="15" type="primary">cobA</name>
    <name evidence="15" type="ORF">KDW03_06865</name>
</gene>
<evidence type="ECO:0000256" key="7">
    <source>
        <dbReference type="ARBA" id="ARBA00023244"/>
    </source>
</evidence>
<dbReference type="EMBL" id="CP073355">
    <property type="protein sequence ID" value="URA09222.1"/>
    <property type="molecule type" value="Genomic_DNA"/>
</dbReference>
<evidence type="ECO:0000256" key="2">
    <source>
        <dbReference type="ARBA" id="ARBA00004735"/>
    </source>
</evidence>
<dbReference type="PANTHER" id="PTHR45790">
    <property type="entry name" value="SIROHEME SYNTHASE-RELATED"/>
    <property type="match status" value="1"/>
</dbReference>
<keyword evidence="7" id="KW-0627">Porphyrin biosynthesis</keyword>
<dbReference type="Pfam" id="PF01379">
    <property type="entry name" value="Porphobil_deam"/>
    <property type="match status" value="1"/>
</dbReference>
<reference evidence="15" key="1">
    <citation type="submission" date="2021-04" db="EMBL/GenBank/DDBJ databases">
        <authorList>
            <person name="Postec A."/>
        </authorList>
    </citation>
    <scope>NUCLEOTIDE SEQUENCE</scope>
    <source>
        <strain evidence="15">F1F22</strain>
    </source>
</reference>
<comment type="function">
    <text evidence="1">Tetrapolymerization of the monopyrrole PBG into the hydroxymethylbilane pre-uroporphyrinogen in several discrete steps.</text>
</comment>
<dbReference type="InterPro" id="IPR014776">
    <property type="entry name" value="4pyrrole_Mease_sub2"/>
</dbReference>
<comment type="catalytic activity">
    <reaction evidence="9">
        <text>4 porphobilinogen + H2O = hydroxymethylbilane + 4 NH4(+)</text>
        <dbReference type="Rhea" id="RHEA:13185"/>
        <dbReference type="ChEBI" id="CHEBI:15377"/>
        <dbReference type="ChEBI" id="CHEBI:28938"/>
        <dbReference type="ChEBI" id="CHEBI:57845"/>
        <dbReference type="ChEBI" id="CHEBI:58126"/>
        <dbReference type="EC" id="2.5.1.61"/>
    </reaction>
</comment>
<comment type="pathway">
    <text evidence="8">Porphyrin-containing compound metabolism; siroheme biosynthesis; precorrin-2 from uroporphyrinogen III: step 1/1.</text>
</comment>
<proteinExistence type="inferred from homology"/>
<dbReference type="NCBIfam" id="TIGR01469">
    <property type="entry name" value="cobA_cysG_Cterm"/>
    <property type="match status" value="1"/>
</dbReference>
<evidence type="ECO:0000256" key="9">
    <source>
        <dbReference type="ARBA" id="ARBA00048169"/>
    </source>
</evidence>
<name>A0AAX3BAH1_9SPIR</name>
<evidence type="ECO:0000256" key="1">
    <source>
        <dbReference type="ARBA" id="ARBA00002869"/>
    </source>
</evidence>
<keyword evidence="4 11" id="KW-0489">Methyltransferase</keyword>
<protein>
    <recommendedName>
        <fullName evidence="10">Hydroxymethylbilane synthase</fullName>
        <ecNumber evidence="10">2.5.1.61</ecNumber>
    </recommendedName>
</protein>
<dbReference type="EC" id="2.5.1.61" evidence="10"/>
<evidence type="ECO:0000256" key="5">
    <source>
        <dbReference type="ARBA" id="ARBA00022679"/>
    </source>
</evidence>
<dbReference type="InterPro" id="IPR000860">
    <property type="entry name" value="HemC"/>
</dbReference>
<evidence type="ECO:0000256" key="8">
    <source>
        <dbReference type="ARBA" id="ARBA00025705"/>
    </source>
</evidence>
<dbReference type="GO" id="GO:0004852">
    <property type="term" value="F:uroporphyrinogen-III synthase activity"/>
    <property type="evidence" value="ECO:0007669"/>
    <property type="project" value="InterPro"/>
</dbReference>
<evidence type="ECO:0000313" key="16">
    <source>
        <dbReference type="Proteomes" id="UP001056539"/>
    </source>
</evidence>
<dbReference type="InterPro" id="IPR035996">
    <property type="entry name" value="4pyrrol_Methylase_sf"/>
</dbReference>
<evidence type="ECO:0000313" key="15">
    <source>
        <dbReference type="EMBL" id="URA09222.1"/>
    </source>
</evidence>
<dbReference type="GO" id="GO:0032259">
    <property type="term" value="P:methylation"/>
    <property type="evidence" value="ECO:0007669"/>
    <property type="project" value="UniProtKB-KW"/>
</dbReference>
<dbReference type="Gene3D" id="3.40.190.10">
    <property type="entry name" value="Periplasmic binding protein-like II"/>
    <property type="match status" value="2"/>
</dbReference>
<evidence type="ECO:0000256" key="11">
    <source>
        <dbReference type="RuleBase" id="RU003960"/>
    </source>
</evidence>
<dbReference type="SUPFAM" id="SSF69618">
    <property type="entry name" value="HemD-like"/>
    <property type="match status" value="1"/>
</dbReference>
<dbReference type="CDD" id="cd11642">
    <property type="entry name" value="SUMT"/>
    <property type="match status" value="1"/>
</dbReference>
<sequence>METIKVIARNSPLSLKQVEEVFSELPEKLEYQLIPILSYGDKHKKISLMRKDLPQDFFTKELDEAILLNKADVAIHSAKDLPFPLPYNISLIALTKGKSQEDALVSRNNRKLLDLPPRAKIGVSSPARKAQILGLRKDLKVVPIRGTIEERIALVDQGKVDAIVVALCALERLHIEDKIAEILPFETHPLQGKLAVTARSDRPELRKLFFSIDERRFYGKVYIVGGGPGDPSLLTLKAKECLSYADVVLYDDLINPEVLSFAHSAKKLIYVGKRNRKHFYEQNEINKQLYQYALEGKRVVRLHGGDPLLFGRAQEEIDYLLQRFVSVEVINGITSAIAAAADATLSLTNRKYGSRIIIESGHLKGKEHKKTISSYIFYMGSTSKKEITSHLRHIFPETCPVLFVQDASLPQQKIATSTIEKLPSNNFTSPLIIIAGNVAKHVVPQEQILYTGLHPFETLSNIPGKILHYPLIQREKMDPSNEIVPHLYDVLVFTSEFAAERWTTLFGITKHRIYAIGPRTRERLLTLGYQDVFLPPTFDSFSLAELLKIKESSSKILYPCSLLSNNSITKLPNVTPLPLYKTIPLAQKKLDLRCFNGIYFASGSCVDAFLKIYEKIPPHFIIYVGGNTTFKKLAELGEEKRTIILEKSL</sequence>
<dbReference type="InterPro" id="IPR014777">
    <property type="entry name" value="4pyrrole_Mease_sub1"/>
</dbReference>
<dbReference type="InterPro" id="IPR006366">
    <property type="entry name" value="CobA/CysG_C"/>
</dbReference>
<keyword evidence="5 11" id="KW-0808">Transferase</keyword>
<dbReference type="NCBIfam" id="NF004790">
    <property type="entry name" value="PRK06136.1"/>
    <property type="match status" value="1"/>
</dbReference>
<dbReference type="PROSITE" id="PS00840">
    <property type="entry name" value="SUMT_2"/>
    <property type="match status" value="1"/>
</dbReference>
<dbReference type="NCBIfam" id="TIGR00212">
    <property type="entry name" value="hemC"/>
    <property type="match status" value="1"/>
</dbReference>
<feature type="domain" description="Tetrapyrrole methylase" evidence="12">
    <location>
        <begin position="220"/>
        <end position="422"/>
    </location>
</feature>
<comment type="similarity">
    <text evidence="3 11">Belongs to the precorrin methyltransferase family.</text>
</comment>
<organism evidence="15 16">
    <name type="scientific">Thermospira aquatica</name>
    <dbReference type="NCBI Taxonomy" id="2828656"/>
    <lineage>
        <taxon>Bacteria</taxon>
        <taxon>Pseudomonadati</taxon>
        <taxon>Spirochaetota</taxon>
        <taxon>Spirochaetia</taxon>
        <taxon>Brevinematales</taxon>
        <taxon>Thermospiraceae</taxon>
        <taxon>Thermospira</taxon>
    </lineage>
</organism>
<dbReference type="Proteomes" id="UP001056539">
    <property type="component" value="Chromosome"/>
</dbReference>
<dbReference type="GO" id="GO:0019354">
    <property type="term" value="P:siroheme biosynthetic process"/>
    <property type="evidence" value="ECO:0007669"/>
    <property type="project" value="InterPro"/>
</dbReference>
<dbReference type="SUPFAM" id="SSF53850">
    <property type="entry name" value="Periplasmic binding protein-like II"/>
    <property type="match status" value="1"/>
</dbReference>
<reference evidence="15" key="2">
    <citation type="submission" date="2022-06" db="EMBL/GenBank/DDBJ databases">
        <title>Thermospira aquatica gen. nov., sp. nov.</title>
        <authorList>
            <person name="Ben Ali Gam Z."/>
            <person name="Labat M."/>
        </authorList>
    </citation>
    <scope>NUCLEOTIDE SEQUENCE</scope>
    <source>
        <strain evidence="15">F1F22</strain>
    </source>
</reference>
<dbReference type="GO" id="GO:0004851">
    <property type="term" value="F:uroporphyrin-III C-methyltransferase activity"/>
    <property type="evidence" value="ECO:0007669"/>
    <property type="project" value="TreeGrafter"/>
</dbReference>
<dbReference type="Gene3D" id="3.30.950.10">
    <property type="entry name" value="Methyltransferase, Cobalt-precorrin-4 Transmethylase, Domain 2"/>
    <property type="match status" value="1"/>
</dbReference>
<dbReference type="InterPro" id="IPR000878">
    <property type="entry name" value="4pyrrol_Mease"/>
</dbReference>
<dbReference type="KEGG" id="taqu:KDW03_06865"/>
<comment type="pathway">
    <text evidence="2">Porphyrin-containing compound metabolism; protoporphyrin-IX biosynthesis; coproporphyrinogen-III from 5-aminolevulinate: step 2/4.</text>
</comment>
<dbReference type="Pfam" id="PF02602">
    <property type="entry name" value="HEM4"/>
    <property type="match status" value="1"/>
</dbReference>
<dbReference type="FunFam" id="3.40.1010.10:FF:000001">
    <property type="entry name" value="Siroheme synthase"/>
    <property type="match status" value="1"/>
</dbReference>
<dbReference type="InterPro" id="IPR003043">
    <property type="entry name" value="Uropor_MeTrfase_CS"/>
</dbReference>